<keyword evidence="4 9" id="KW-0997">Cell inner membrane</keyword>
<evidence type="ECO:0000256" key="9">
    <source>
        <dbReference type="RuleBase" id="RU369079"/>
    </source>
</evidence>
<dbReference type="AlphaFoldDB" id="A0A7S9LN94"/>
<feature type="transmembrane region" description="Helical" evidence="9">
    <location>
        <begin position="59"/>
        <end position="82"/>
    </location>
</feature>
<evidence type="ECO:0000256" key="5">
    <source>
        <dbReference type="ARBA" id="ARBA00022692"/>
    </source>
</evidence>
<evidence type="ECO:0000259" key="10">
    <source>
        <dbReference type="Pfam" id="PF04290"/>
    </source>
</evidence>
<comment type="subunit">
    <text evidence="9">The complex comprises the extracytoplasmic solute receptor protein and the two transmembrane proteins.</text>
</comment>
<evidence type="ECO:0000256" key="6">
    <source>
        <dbReference type="ARBA" id="ARBA00022989"/>
    </source>
</evidence>
<dbReference type="EMBL" id="CP064942">
    <property type="protein sequence ID" value="QPH52231.1"/>
    <property type="molecule type" value="Genomic_DNA"/>
</dbReference>
<name>A0A7S9LN94_9RHOB</name>
<accession>A0A7S9LN94</accession>
<keyword evidence="12" id="KW-1185">Reference proteome</keyword>
<evidence type="ECO:0000256" key="8">
    <source>
        <dbReference type="ARBA" id="ARBA00038436"/>
    </source>
</evidence>
<dbReference type="InterPro" id="IPR007387">
    <property type="entry name" value="TRAP_DctQ"/>
</dbReference>
<keyword evidence="7 9" id="KW-0472">Membrane</keyword>
<keyword evidence="6 9" id="KW-1133">Transmembrane helix</keyword>
<evidence type="ECO:0000256" key="2">
    <source>
        <dbReference type="ARBA" id="ARBA00022448"/>
    </source>
</evidence>
<dbReference type="Pfam" id="PF04290">
    <property type="entry name" value="DctQ"/>
    <property type="match status" value="1"/>
</dbReference>
<feature type="transmembrane region" description="Helical" evidence="9">
    <location>
        <begin position="32"/>
        <end position="53"/>
    </location>
</feature>
<dbReference type="PANTHER" id="PTHR35011">
    <property type="entry name" value="2,3-DIKETO-L-GULONATE TRAP TRANSPORTER SMALL PERMEASE PROTEIN YIAM"/>
    <property type="match status" value="1"/>
</dbReference>
<evidence type="ECO:0000256" key="4">
    <source>
        <dbReference type="ARBA" id="ARBA00022519"/>
    </source>
</evidence>
<dbReference type="KEGG" id="poz:I0K15_10320"/>
<reference evidence="11 12" key="1">
    <citation type="submission" date="2020-11" db="EMBL/GenBank/DDBJ databases">
        <title>Description of Pontivivens ytuae sp. nov. isolated from deep sea sediment of Mariana Trench.</title>
        <authorList>
            <person name="Wang Z."/>
            <person name="Sun Q.-L."/>
            <person name="Xu X.-D."/>
            <person name="Tang Y.-Z."/>
            <person name="Zhang J."/>
        </authorList>
    </citation>
    <scope>NUCLEOTIDE SEQUENCE [LARGE SCALE GENOMIC DNA]</scope>
    <source>
        <strain evidence="11 12">MT2928</strain>
    </source>
</reference>
<feature type="domain" description="Tripartite ATP-independent periplasmic transporters DctQ component" evidence="10">
    <location>
        <begin position="42"/>
        <end position="172"/>
    </location>
</feature>
<keyword evidence="5 9" id="KW-0812">Transmembrane</keyword>
<dbReference type="RefSeq" id="WP_196101445.1">
    <property type="nucleotide sequence ID" value="NZ_CP064942.1"/>
</dbReference>
<dbReference type="GO" id="GO:0022857">
    <property type="term" value="F:transmembrane transporter activity"/>
    <property type="evidence" value="ECO:0007669"/>
    <property type="project" value="UniProtKB-UniRule"/>
</dbReference>
<proteinExistence type="inferred from homology"/>
<sequence>MSDEPDLTHRTDPGAAPEAGLLGRAINALGGLFAIAIVASAAILVLEVVLRYGLNAPTIWAHETVIFLTAITFTFGGLYVAARDRHIRVVLIYDALSPGLRRIFNVVISLANAAASAMFAWAAWLVVERAIWTPAGDFRLETSGSAWNPPTPGLLKLFLFFILCVMAVQFLVLAINYARKR</sequence>
<dbReference type="Proteomes" id="UP000594800">
    <property type="component" value="Chromosome"/>
</dbReference>
<organism evidence="11 12">
    <name type="scientific">Pontivivens ytuae</name>
    <dbReference type="NCBI Taxonomy" id="2789856"/>
    <lineage>
        <taxon>Bacteria</taxon>
        <taxon>Pseudomonadati</taxon>
        <taxon>Pseudomonadota</taxon>
        <taxon>Alphaproteobacteria</taxon>
        <taxon>Rhodobacterales</taxon>
        <taxon>Paracoccaceae</taxon>
        <taxon>Pontivivens</taxon>
    </lineage>
</organism>
<keyword evidence="3" id="KW-1003">Cell membrane</keyword>
<dbReference type="PANTHER" id="PTHR35011:SF10">
    <property type="entry name" value="TRAP TRANSPORTER SMALL PERMEASE PROTEIN"/>
    <property type="match status" value="1"/>
</dbReference>
<gene>
    <name evidence="11" type="ORF">I0K15_10320</name>
</gene>
<dbReference type="InterPro" id="IPR055348">
    <property type="entry name" value="DctQ"/>
</dbReference>
<feature type="transmembrane region" description="Helical" evidence="9">
    <location>
        <begin position="103"/>
        <end position="127"/>
    </location>
</feature>
<comment type="similarity">
    <text evidence="8 9">Belongs to the TRAP transporter small permease family.</text>
</comment>
<evidence type="ECO:0000256" key="7">
    <source>
        <dbReference type="ARBA" id="ARBA00023136"/>
    </source>
</evidence>
<evidence type="ECO:0000256" key="3">
    <source>
        <dbReference type="ARBA" id="ARBA00022475"/>
    </source>
</evidence>
<comment type="function">
    <text evidence="9">Part of the tripartite ATP-independent periplasmic (TRAP) transport system.</text>
</comment>
<keyword evidence="2 9" id="KW-0813">Transport</keyword>
<evidence type="ECO:0000256" key="1">
    <source>
        <dbReference type="ARBA" id="ARBA00004429"/>
    </source>
</evidence>
<comment type="subcellular location">
    <subcellularLocation>
        <location evidence="1 9">Cell inner membrane</location>
        <topology evidence="1 9">Multi-pass membrane protein</topology>
    </subcellularLocation>
</comment>
<evidence type="ECO:0000313" key="11">
    <source>
        <dbReference type="EMBL" id="QPH52231.1"/>
    </source>
</evidence>
<dbReference type="GO" id="GO:0005886">
    <property type="term" value="C:plasma membrane"/>
    <property type="evidence" value="ECO:0007669"/>
    <property type="project" value="UniProtKB-SubCell"/>
</dbReference>
<evidence type="ECO:0000313" key="12">
    <source>
        <dbReference type="Proteomes" id="UP000594800"/>
    </source>
</evidence>
<feature type="transmembrane region" description="Helical" evidence="9">
    <location>
        <begin position="157"/>
        <end position="178"/>
    </location>
</feature>
<dbReference type="GO" id="GO:0015740">
    <property type="term" value="P:C4-dicarboxylate transport"/>
    <property type="evidence" value="ECO:0007669"/>
    <property type="project" value="TreeGrafter"/>
</dbReference>
<protein>
    <recommendedName>
        <fullName evidence="9">TRAP transporter small permease protein</fullName>
    </recommendedName>
</protein>